<evidence type="ECO:0000259" key="1">
    <source>
        <dbReference type="PROSITE" id="PS50943"/>
    </source>
</evidence>
<organism evidence="2 3">
    <name type="scientific">Granulicella arctica</name>
    <dbReference type="NCBI Taxonomy" id="940613"/>
    <lineage>
        <taxon>Bacteria</taxon>
        <taxon>Pseudomonadati</taxon>
        <taxon>Acidobacteriota</taxon>
        <taxon>Terriglobia</taxon>
        <taxon>Terriglobales</taxon>
        <taxon>Acidobacteriaceae</taxon>
        <taxon>Granulicella</taxon>
    </lineage>
</organism>
<dbReference type="EMBL" id="JACCCW010000001">
    <property type="protein sequence ID" value="NYF77974.1"/>
    <property type="molecule type" value="Genomic_DNA"/>
</dbReference>
<dbReference type="Gene3D" id="1.10.260.40">
    <property type="entry name" value="lambda repressor-like DNA-binding domains"/>
    <property type="match status" value="1"/>
</dbReference>
<evidence type="ECO:0000313" key="3">
    <source>
        <dbReference type="Proteomes" id="UP000589520"/>
    </source>
</evidence>
<accession>A0A7Y9PDP9</accession>
<dbReference type="InterPro" id="IPR001387">
    <property type="entry name" value="Cro/C1-type_HTH"/>
</dbReference>
<sequence length="119" mass="13369">MPVRTFRTISTIVPAYVGTIVPLNYAVNVDHEGVADFQKPESLTLEQAIGRVLLNLRSERDLNQVDVAVATNFGLRSIRTMEHGLQSMTIRSLDALAMFYSIPIEEIIIRAKLLRDKTL</sequence>
<name>A0A7Y9PDP9_9BACT</name>
<keyword evidence="3" id="KW-1185">Reference proteome</keyword>
<reference evidence="2 3" key="1">
    <citation type="submission" date="2020-07" db="EMBL/GenBank/DDBJ databases">
        <title>Genomic Encyclopedia of Type Strains, Phase IV (KMG-V): Genome sequencing to study the core and pangenomes of soil and plant-associated prokaryotes.</title>
        <authorList>
            <person name="Whitman W."/>
        </authorList>
    </citation>
    <scope>NUCLEOTIDE SEQUENCE [LARGE SCALE GENOMIC DNA]</scope>
    <source>
        <strain evidence="2 3">X4EP2</strain>
    </source>
</reference>
<dbReference type="AlphaFoldDB" id="A0A7Y9PDP9"/>
<dbReference type="CDD" id="cd00093">
    <property type="entry name" value="HTH_XRE"/>
    <property type="match status" value="1"/>
</dbReference>
<protein>
    <recommendedName>
        <fullName evidence="1">HTH cro/C1-type domain-containing protein</fullName>
    </recommendedName>
</protein>
<dbReference type="InterPro" id="IPR010982">
    <property type="entry name" value="Lambda_DNA-bd_dom_sf"/>
</dbReference>
<gene>
    <name evidence="2" type="ORF">HDF17_000261</name>
</gene>
<feature type="domain" description="HTH cro/C1-type" evidence="1">
    <location>
        <begin position="53"/>
        <end position="107"/>
    </location>
</feature>
<proteinExistence type="predicted"/>
<comment type="caution">
    <text evidence="2">The sequence shown here is derived from an EMBL/GenBank/DDBJ whole genome shotgun (WGS) entry which is preliminary data.</text>
</comment>
<dbReference type="GO" id="GO:0003677">
    <property type="term" value="F:DNA binding"/>
    <property type="evidence" value="ECO:0007669"/>
    <property type="project" value="InterPro"/>
</dbReference>
<evidence type="ECO:0000313" key="2">
    <source>
        <dbReference type="EMBL" id="NYF77974.1"/>
    </source>
</evidence>
<dbReference type="PROSITE" id="PS50943">
    <property type="entry name" value="HTH_CROC1"/>
    <property type="match status" value="1"/>
</dbReference>
<dbReference type="RefSeq" id="WP_179487008.1">
    <property type="nucleotide sequence ID" value="NZ_JACCCW010000001.1"/>
</dbReference>
<dbReference type="SUPFAM" id="SSF47413">
    <property type="entry name" value="lambda repressor-like DNA-binding domains"/>
    <property type="match status" value="1"/>
</dbReference>
<dbReference type="Proteomes" id="UP000589520">
    <property type="component" value="Unassembled WGS sequence"/>
</dbReference>